<dbReference type="InterPro" id="IPR041854">
    <property type="entry name" value="BFD-like_2Fe2S-bd_dom_sf"/>
</dbReference>
<feature type="transmembrane region" description="Helical" evidence="5">
    <location>
        <begin position="624"/>
        <end position="643"/>
    </location>
</feature>
<dbReference type="OrthoDB" id="9768666at2"/>
<dbReference type="Proteomes" id="UP000019276">
    <property type="component" value="Unassembled WGS sequence"/>
</dbReference>
<comment type="caution">
    <text evidence="9">The sequence shown here is derived from an EMBL/GenBank/DDBJ whole genome shotgun (WGS) entry which is preliminary data.</text>
</comment>
<dbReference type="Gene3D" id="1.10.10.1100">
    <property type="entry name" value="BFD-like [2Fe-2S]-binding domain"/>
    <property type="match status" value="1"/>
</dbReference>
<evidence type="ECO:0000256" key="1">
    <source>
        <dbReference type="ARBA" id="ARBA00001974"/>
    </source>
</evidence>
<dbReference type="EMBL" id="ARZY01000001">
    <property type="protein sequence ID" value="EWH12161.1"/>
    <property type="molecule type" value="Genomic_DNA"/>
</dbReference>
<dbReference type="PANTHER" id="PTHR43429:SF3">
    <property type="entry name" value="NITRITE REDUCTASE [NAD(P)H]"/>
    <property type="match status" value="1"/>
</dbReference>
<dbReference type="eggNOG" id="COG1251">
    <property type="taxonomic scope" value="Bacteria"/>
</dbReference>
<evidence type="ECO:0000256" key="3">
    <source>
        <dbReference type="ARBA" id="ARBA00022630"/>
    </source>
</evidence>
<name>W7QJU6_9ALTE</name>
<feature type="domain" description="NADH-rubredoxin oxidoreductase C-terminal" evidence="8">
    <location>
        <begin position="315"/>
        <end position="378"/>
    </location>
</feature>
<proteinExistence type="inferred from homology"/>
<feature type="transmembrane region" description="Helical" evidence="5">
    <location>
        <begin position="583"/>
        <end position="603"/>
    </location>
</feature>
<dbReference type="Pfam" id="PF04324">
    <property type="entry name" value="Fer2_BFD"/>
    <property type="match status" value="1"/>
</dbReference>
<feature type="transmembrane region" description="Helical" evidence="5">
    <location>
        <begin position="520"/>
        <end position="537"/>
    </location>
</feature>
<dbReference type="InterPro" id="IPR036188">
    <property type="entry name" value="FAD/NAD-bd_sf"/>
</dbReference>
<keyword evidence="5" id="KW-0472">Membrane</keyword>
<dbReference type="PATRIC" id="fig|1328313.3.peg.112"/>
<dbReference type="InterPro" id="IPR007419">
    <property type="entry name" value="BFD-like_2Fe2S-bd_dom"/>
</dbReference>
<keyword evidence="5" id="KW-0812">Transmembrane</keyword>
<keyword evidence="4" id="KW-0274">FAD</keyword>
<gene>
    <name evidence="9" type="ORF">DS2_00520</name>
</gene>
<evidence type="ECO:0000259" key="7">
    <source>
        <dbReference type="Pfam" id="PF07992"/>
    </source>
</evidence>
<dbReference type="InterPro" id="IPR041575">
    <property type="entry name" value="Rubredoxin_C"/>
</dbReference>
<dbReference type="PRINTS" id="PR00368">
    <property type="entry name" value="FADPNR"/>
</dbReference>
<comment type="cofactor">
    <cofactor evidence="1">
        <name>FAD</name>
        <dbReference type="ChEBI" id="CHEBI:57692"/>
    </cofactor>
</comment>
<dbReference type="STRING" id="1328313.DS2_00520"/>
<dbReference type="GO" id="GO:0016491">
    <property type="term" value="F:oxidoreductase activity"/>
    <property type="evidence" value="ECO:0007669"/>
    <property type="project" value="InterPro"/>
</dbReference>
<dbReference type="Gene3D" id="3.30.390.30">
    <property type="match status" value="1"/>
</dbReference>
<evidence type="ECO:0000313" key="9">
    <source>
        <dbReference type="EMBL" id="EWH12161.1"/>
    </source>
</evidence>
<dbReference type="SUPFAM" id="SSF51905">
    <property type="entry name" value="FAD/NAD(P)-binding domain"/>
    <property type="match status" value="2"/>
</dbReference>
<dbReference type="RefSeq" id="WP_051479483.1">
    <property type="nucleotide sequence ID" value="NZ_ARZY01000001.1"/>
</dbReference>
<evidence type="ECO:0000259" key="6">
    <source>
        <dbReference type="Pfam" id="PF04324"/>
    </source>
</evidence>
<keyword evidence="5" id="KW-1133">Transmembrane helix</keyword>
<dbReference type="Pfam" id="PF07992">
    <property type="entry name" value="Pyr_redox_2"/>
    <property type="match status" value="1"/>
</dbReference>
<keyword evidence="10" id="KW-1185">Reference proteome</keyword>
<dbReference type="InterPro" id="IPR050260">
    <property type="entry name" value="FAD-bd_OxRdtase"/>
</dbReference>
<comment type="similarity">
    <text evidence="2">Belongs to the FAD-dependent oxidoreductase family.</text>
</comment>
<dbReference type="Pfam" id="PF18267">
    <property type="entry name" value="Rubredoxin_C"/>
    <property type="match status" value="1"/>
</dbReference>
<organism evidence="9 10">
    <name type="scientific">Catenovulum agarivorans DS-2</name>
    <dbReference type="NCBI Taxonomy" id="1328313"/>
    <lineage>
        <taxon>Bacteria</taxon>
        <taxon>Pseudomonadati</taxon>
        <taxon>Pseudomonadota</taxon>
        <taxon>Gammaproteobacteria</taxon>
        <taxon>Alteromonadales</taxon>
        <taxon>Alteromonadaceae</taxon>
        <taxon>Catenovulum</taxon>
    </lineage>
</organism>
<feature type="transmembrane region" description="Helical" evidence="5">
    <location>
        <begin position="558"/>
        <end position="577"/>
    </location>
</feature>
<evidence type="ECO:0000259" key="8">
    <source>
        <dbReference type="Pfam" id="PF18267"/>
    </source>
</evidence>
<dbReference type="InterPro" id="IPR023753">
    <property type="entry name" value="FAD/NAD-binding_dom"/>
</dbReference>
<feature type="transmembrane region" description="Helical" evidence="5">
    <location>
        <begin position="476"/>
        <end position="500"/>
    </location>
</feature>
<keyword evidence="3" id="KW-0285">Flavoprotein</keyword>
<feature type="domain" description="BFD-like [2Fe-2S]-binding" evidence="6">
    <location>
        <begin position="415"/>
        <end position="462"/>
    </location>
</feature>
<evidence type="ECO:0000256" key="4">
    <source>
        <dbReference type="ARBA" id="ARBA00022827"/>
    </source>
</evidence>
<dbReference type="Gene3D" id="3.50.50.60">
    <property type="entry name" value="FAD/NAD(P)-binding domain"/>
    <property type="match status" value="2"/>
</dbReference>
<dbReference type="PANTHER" id="PTHR43429">
    <property type="entry name" value="PYRIDINE NUCLEOTIDE-DISULFIDE OXIDOREDUCTASE DOMAIN-CONTAINING"/>
    <property type="match status" value="1"/>
</dbReference>
<evidence type="ECO:0000256" key="2">
    <source>
        <dbReference type="ARBA" id="ARBA00006442"/>
    </source>
</evidence>
<accession>W7QJU6</accession>
<protein>
    <submittedName>
        <fullName evidence="9">NAD(FAD)-dependent dehydrogenase</fullName>
    </submittedName>
</protein>
<feature type="domain" description="FAD/NAD(P)-binding" evidence="7">
    <location>
        <begin position="5"/>
        <end position="282"/>
    </location>
</feature>
<dbReference type="PRINTS" id="PR00411">
    <property type="entry name" value="PNDRDTASEI"/>
</dbReference>
<evidence type="ECO:0000256" key="5">
    <source>
        <dbReference type="SAM" id="Phobius"/>
    </source>
</evidence>
<sequence length="644" mass="70866">MSEPIIVIGTGPVGLRFVAELRKHQPSVEIKLFGNEPWTPYNRVKLSSLLAKDANWDELKSIEWQKITQDKNVRTYLNCPIDLIDPANQTVLDANGEQHSYSELIMAVGSRPYIPNISGRQLSGVYSFRDMNDVQALLARTVRARHVCVLGGGLLGLETAKALRKFHTQITVVQRAGHLMNNQLDDVAGLMLQQSVEQMNINVECGEGVIELLGEQRVEAIKLQDGRIIACDTVVFAAGIVPNKELAFKSGIHVGRAIKVDHHLRTNQKHIYAIGECAEYQNTTYGLVAPGFEQAAVLAAFLSGQAAAYLGSTTATELKVVGEQVFSIGEVEKPRRPRADEWVFQQGNLYRKVIIESGKIIGAQAIGAWSEARRVQEHVVAGRSIWPWHLWKFRQSGELFSDADSGVLDWPNEALVCQCMAVPKSTIVNCVNARTSCTQAQVISETGAGTVCGSCKPLIAELCGSQTTQASEYWQALLNTSVVSLILSFLLLLMPAIAVADSVQTFSFEVLWTDPLYKQISGFTLLALSILLAIVSLRKRVKQFTWLSFPTWRVVHSSLAIVALFALLLHSGLSFGVNLNQALMISFVATAILGIVLASVISLEHKLSISQAKMLRKASLWGHILAVWPLPVLLSFHIVSVYYF</sequence>
<dbReference type="InterPro" id="IPR016156">
    <property type="entry name" value="FAD/NAD-linked_Rdtase_dimer_sf"/>
</dbReference>
<dbReference type="AlphaFoldDB" id="W7QJU6"/>
<evidence type="ECO:0000313" key="10">
    <source>
        <dbReference type="Proteomes" id="UP000019276"/>
    </source>
</evidence>
<reference evidence="9 10" key="1">
    <citation type="journal article" date="2014" name="Genome Announc.">
        <title>Draft Genome Sequence of the Agar-Degrading Bacterium Catenovulum sp. Strain DS-2, Isolated from Intestines of Haliotis diversicolor.</title>
        <authorList>
            <person name="Shan D."/>
            <person name="Li X."/>
            <person name="Gu Z."/>
            <person name="Wei G."/>
            <person name="Gao Z."/>
            <person name="Shao Z."/>
        </authorList>
    </citation>
    <scope>NUCLEOTIDE SEQUENCE [LARGE SCALE GENOMIC DNA]</scope>
    <source>
        <strain evidence="9 10">DS-2</strain>
    </source>
</reference>